<dbReference type="GO" id="GO:0003677">
    <property type="term" value="F:DNA binding"/>
    <property type="evidence" value="ECO:0007669"/>
    <property type="project" value="UniProtKB-KW"/>
</dbReference>
<keyword evidence="15" id="KW-0472">Membrane</keyword>
<evidence type="ECO:0000256" key="1">
    <source>
        <dbReference type="ARBA" id="ARBA00004123"/>
    </source>
</evidence>
<reference evidence="17 18" key="2">
    <citation type="journal article" date="2010" name="Nucleic Acids Res.">
        <title>BeetleBase in 2010: revisions to provide comprehensive genomic information for Tribolium castaneum.</title>
        <authorList>
            <person name="Kim H.S."/>
            <person name="Murphy T."/>
            <person name="Xia J."/>
            <person name="Caragea D."/>
            <person name="Park Y."/>
            <person name="Beeman R.W."/>
            <person name="Lorenzen M.D."/>
            <person name="Butcher S."/>
            <person name="Manak J.R."/>
            <person name="Brown S.J."/>
        </authorList>
    </citation>
    <scope>GENOME REANNOTATION</scope>
    <source>
        <strain evidence="17 18">Georgia GA2</strain>
    </source>
</reference>
<dbReference type="FunFam" id="3.30.160.60:FF:000092">
    <property type="entry name" value="Early growth response protein 3"/>
    <property type="match status" value="1"/>
</dbReference>
<dbReference type="InterPro" id="IPR013087">
    <property type="entry name" value="Znf_C2H2_type"/>
</dbReference>
<comment type="similarity">
    <text evidence="3">Belongs to the EGR C2H2-type zinc-finger protein family.</text>
</comment>
<accession>D6WB00</accession>
<keyword evidence="5" id="KW-0479">Metal-binding</keyword>
<keyword evidence="9" id="KW-0805">Transcription regulation</keyword>
<evidence type="ECO:0000256" key="13">
    <source>
        <dbReference type="PROSITE-ProRule" id="PRU00042"/>
    </source>
</evidence>
<evidence type="ECO:0000256" key="14">
    <source>
        <dbReference type="SAM" id="MobiDB-lite"/>
    </source>
</evidence>
<evidence type="ECO:0000256" key="3">
    <source>
        <dbReference type="ARBA" id="ARBA00005682"/>
    </source>
</evidence>
<feature type="compositionally biased region" description="Low complexity" evidence="14">
    <location>
        <begin position="752"/>
        <end position="764"/>
    </location>
</feature>
<feature type="compositionally biased region" description="Low complexity" evidence="14">
    <location>
        <begin position="370"/>
        <end position="388"/>
    </location>
</feature>
<feature type="transmembrane region" description="Helical" evidence="15">
    <location>
        <begin position="6"/>
        <end position="30"/>
    </location>
</feature>
<dbReference type="Proteomes" id="UP000007266">
    <property type="component" value="Linkage group 2"/>
</dbReference>
<dbReference type="PROSITE" id="PS00028">
    <property type="entry name" value="ZINC_FINGER_C2H2_1"/>
    <property type="match status" value="3"/>
</dbReference>
<gene>
    <name evidence="17" type="primary">AUGUSTUS-3.0.2_04846</name>
    <name evidence="17" type="ORF">TcasGA2_TC004846</name>
</gene>
<keyword evidence="15" id="KW-0812">Transmembrane</keyword>
<evidence type="ECO:0000259" key="16">
    <source>
        <dbReference type="PROSITE" id="PS50157"/>
    </source>
</evidence>
<dbReference type="InterPro" id="IPR036236">
    <property type="entry name" value="Znf_C2H2_sf"/>
</dbReference>
<name>D6WB00_TRICA</name>
<sequence>MTNCLFISDFFSVQLFMLLFMCIGVLLFVVDFRGWQRHRVELLPFEEASVGRDDVALKESCANRRKQRVRGRACDLGPGGPTHRLLHDAARDVTAPQRRPVLALRSAEAAHSRVRARTARECCRRRRRGGASAAWHREAAPAPAASKMIALMTMRRERDETRSDRERDAGAADEFVDILQVQQLLLDGGRREPPPAQAATYPPPPYYLGQGYGQPAASVDDLVALWFAGGNTASGPPASAPNPPATMIMDGLNTLPAQHHHHHHHHHHSAFLLTESAAAAAAAAHHFNVLSFDTCLYKSVASSVDAGGSPAPAAVCTAADEPAVSEAQPGDLNTPVTTSSDIPSFFGPSTVVEPPPITGSLDPEELTLDQQQQQQQQISPHHSPSGSHIGERATPQDSALSPSLREEENTNHSTLSMYPTGTSHANNMGKMHHRTVYTSASSPNMSGNIQMQSVEGMAHSPSTVNPWLLSSGDKPIYPAMFGLLGQGSSQSPQQQYPSATPSPAGTQYEEQLMSMDCGLKQPPSYPSCSASTSLQLELQQQQDLVYSRVGQPLVASTAKYQWDSQEYSPQSSSALVVPSTSNLVPKQEPFSAGCSSEIGQQSNSSYGVQLAEYNPSTSKGHEILSQVYQQSPVPLKLVPVKPRKYPNRPSKTPVHERPYACPVENCDRRFSRSDELTRHIRIHTGQKPFQCRICMRSFSRSDHLTTHIRTHTGEKPFSCDVCGRKFARSDEKKRHAKVHLKQRMKKESKMGQQQQQQQQPPQQHMQHHMHASHTVTSEDGLSVVTTTL</sequence>
<feature type="domain" description="C2H2-type" evidence="16">
    <location>
        <begin position="689"/>
        <end position="716"/>
    </location>
</feature>
<evidence type="ECO:0000256" key="15">
    <source>
        <dbReference type="SAM" id="Phobius"/>
    </source>
</evidence>
<keyword evidence="10" id="KW-0238">DNA-binding</keyword>
<dbReference type="HOGENOM" id="CLU_362216_0_0_1"/>
<dbReference type="Pfam" id="PF00096">
    <property type="entry name" value="zf-C2H2"/>
    <property type="match status" value="2"/>
</dbReference>
<evidence type="ECO:0000313" key="17">
    <source>
        <dbReference type="EMBL" id="EEZ98985.2"/>
    </source>
</evidence>
<keyword evidence="8" id="KW-0862">Zinc</keyword>
<evidence type="ECO:0000256" key="6">
    <source>
        <dbReference type="ARBA" id="ARBA00022737"/>
    </source>
</evidence>
<evidence type="ECO:0000313" key="18">
    <source>
        <dbReference type="Proteomes" id="UP000007266"/>
    </source>
</evidence>
<feature type="compositionally biased region" description="Polar residues" evidence="14">
    <location>
        <begin position="773"/>
        <end position="788"/>
    </location>
</feature>
<dbReference type="eggNOG" id="KOG1721">
    <property type="taxonomic scope" value="Eukaryota"/>
</dbReference>
<evidence type="ECO:0000256" key="2">
    <source>
        <dbReference type="ARBA" id="ARBA00004496"/>
    </source>
</evidence>
<keyword evidence="7 13" id="KW-0863">Zinc-finger</keyword>
<feature type="region of interest" description="Disordered" evidence="14">
    <location>
        <begin position="483"/>
        <end position="505"/>
    </location>
</feature>
<evidence type="ECO:0000256" key="4">
    <source>
        <dbReference type="ARBA" id="ARBA00022490"/>
    </source>
</evidence>
<evidence type="ECO:0000256" key="10">
    <source>
        <dbReference type="ARBA" id="ARBA00023125"/>
    </source>
</evidence>
<keyword evidence="18" id="KW-1185">Reference proteome</keyword>
<feature type="compositionally biased region" description="Basic residues" evidence="14">
    <location>
        <begin position="734"/>
        <end position="746"/>
    </location>
</feature>
<dbReference type="PANTHER" id="PTHR23235">
    <property type="entry name" value="KRUEPPEL-LIKE TRANSCRIPTION FACTOR"/>
    <property type="match status" value="1"/>
</dbReference>
<dbReference type="GO" id="GO:0005737">
    <property type="term" value="C:cytoplasm"/>
    <property type="evidence" value="ECO:0007669"/>
    <property type="project" value="UniProtKB-SubCell"/>
</dbReference>
<comment type="subcellular location">
    <subcellularLocation>
        <location evidence="2">Cytoplasm</location>
    </subcellularLocation>
    <subcellularLocation>
        <location evidence="1">Nucleus</location>
    </subcellularLocation>
</comment>
<keyword evidence="6" id="KW-0677">Repeat</keyword>
<evidence type="ECO:0000256" key="9">
    <source>
        <dbReference type="ARBA" id="ARBA00023015"/>
    </source>
</evidence>
<feature type="region of interest" description="Disordered" evidence="14">
    <location>
        <begin position="730"/>
        <end position="788"/>
    </location>
</feature>
<protein>
    <recommendedName>
        <fullName evidence="16">C2H2-type domain-containing protein</fullName>
    </recommendedName>
</protein>
<keyword evidence="11" id="KW-0804">Transcription</keyword>
<dbReference type="PROSITE" id="PS50157">
    <property type="entry name" value="ZINC_FINGER_C2H2_2"/>
    <property type="match status" value="3"/>
</dbReference>
<dbReference type="SUPFAM" id="SSF57667">
    <property type="entry name" value="beta-beta-alpha zinc fingers"/>
    <property type="match status" value="2"/>
</dbReference>
<keyword evidence="15" id="KW-1133">Transmembrane helix</keyword>
<dbReference type="Gene3D" id="3.30.160.60">
    <property type="entry name" value="Classic Zinc Finger"/>
    <property type="match status" value="3"/>
</dbReference>
<evidence type="ECO:0000256" key="8">
    <source>
        <dbReference type="ARBA" id="ARBA00022833"/>
    </source>
</evidence>
<dbReference type="GO" id="GO:0005634">
    <property type="term" value="C:nucleus"/>
    <property type="evidence" value="ECO:0007669"/>
    <property type="project" value="UniProtKB-SubCell"/>
</dbReference>
<dbReference type="EMBL" id="KQ971311">
    <property type="protein sequence ID" value="EEZ98985.2"/>
    <property type="molecule type" value="Genomic_DNA"/>
</dbReference>
<feature type="compositionally biased region" description="Polar residues" evidence="14">
    <location>
        <begin position="411"/>
        <end position="426"/>
    </location>
</feature>
<feature type="domain" description="C2H2-type" evidence="16">
    <location>
        <begin position="717"/>
        <end position="744"/>
    </location>
</feature>
<dbReference type="PANTHER" id="PTHR23235:SF60">
    <property type="entry name" value="STRIPE, ISOFORM D"/>
    <property type="match status" value="1"/>
</dbReference>
<keyword evidence="12" id="KW-0539">Nucleus</keyword>
<evidence type="ECO:0000256" key="7">
    <source>
        <dbReference type="ARBA" id="ARBA00022771"/>
    </source>
</evidence>
<evidence type="ECO:0000256" key="11">
    <source>
        <dbReference type="ARBA" id="ARBA00023163"/>
    </source>
</evidence>
<dbReference type="GO" id="GO:0008270">
    <property type="term" value="F:zinc ion binding"/>
    <property type="evidence" value="ECO:0007669"/>
    <property type="project" value="UniProtKB-KW"/>
</dbReference>
<reference evidence="17 18" key="1">
    <citation type="journal article" date="2008" name="Nature">
        <title>The genome of the model beetle and pest Tribolium castaneum.</title>
        <authorList>
            <consortium name="Tribolium Genome Sequencing Consortium"/>
            <person name="Richards S."/>
            <person name="Gibbs R.A."/>
            <person name="Weinstock G.M."/>
            <person name="Brown S.J."/>
            <person name="Denell R."/>
            <person name="Beeman R.W."/>
            <person name="Gibbs R."/>
            <person name="Beeman R.W."/>
            <person name="Brown S.J."/>
            <person name="Bucher G."/>
            <person name="Friedrich M."/>
            <person name="Grimmelikhuijzen C.J."/>
            <person name="Klingler M."/>
            <person name="Lorenzen M."/>
            <person name="Richards S."/>
            <person name="Roth S."/>
            <person name="Schroder R."/>
            <person name="Tautz D."/>
            <person name="Zdobnov E.M."/>
            <person name="Muzny D."/>
            <person name="Gibbs R.A."/>
            <person name="Weinstock G.M."/>
            <person name="Attaway T."/>
            <person name="Bell S."/>
            <person name="Buhay C.J."/>
            <person name="Chandrabose M.N."/>
            <person name="Chavez D."/>
            <person name="Clerk-Blankenburg K.P."/>
            <person name="Cree A."/>
            <person name="Dao M."/>
            <person name="Davis C."/>
            <person name="Chacko J."/>
            <person name="Dinh H."/>
            <person name="Dugan-Rocha S."/>
            <person name="Fowler G."/>
            <person name="Garner T.T."/>
            <person name="Garnes J."/>
            <person name="Gnirke A."/>
            <person name="Hawes A."/>
            <person name="Hernandez J."/>
            <person name="Hines S."/>
            <person name="Holder M."/>
            <person name="Hume J."/>
            <person name="Jhangiani S.N."/>
            <person name="Joshi V."/>
            <person name="Khan Z.M."/>
            <person name="Jackson L."/>
            <person name="Kovar C."/>
            <person name="Kowis A."/>
            <person name="Lee S."/>
            <person name="Lewis L.R."/>
            <person name="Margolis J."/>
            <person name="Morgan M."/>
            <person name="Nazareth L.V."/>
            <person name="Nguyen N."/>
            <person name="Okwuonu G."/>
            <person name="Parker D."/>
            <person name="Richards S."/>
            <person name="Ruiz S.J."/>
            <person name="Santibanez J."/>
            <person name="Savard J."/>
            <person name="Scherer S.E."/>
            <person name="Schneider B."/>
            <person name="Sodergren E."/>
            <person name="Tautz D."/>
            <person name="Vattahil S."/>
            <person name="Villasana D."/>
            <person name="White C.S."/>
            <person name="Wright R."/>
            <person name="Park Y."/>
            <person name="Beeman R.W."/>
            <person name="Lord J."/>
            <person name="Oppert B."/>
            <person name="Lorenzen M."/>
            <person name="Brown S."/>
            <person name="Wang L."/>
            <person name="Savard J."/>
            <person name="Tautz D."/>
            <person name="Richards S."/>
            <person name="Weinstock G."/>
            <person name="Gibbs R.A."/>
            <person name="Liu Y."/>
            <person name="Worley K."/>
            <person name="Weinstock G."/>
            <person name="Elsik C.G."/>
            <person name="Reese J.T."/>
            <person name="Elhaik E."/>
            <person name="Landan G."/>
            <person name="Graur D."/>
            <person name="Arensburger P."/>
            <person name="Atkinson P."/>
            <person name="Beeman R.W."/>
            <person name="Beidler J."/>
            <person name="Brown S.J."/>
            <person name="Demuth J.P."/>
            <person name="Drury D.W."/>
            <person name="Du Y.Z."/>
            <person name="Fujiwara H."/>
            <person name="Lorenzen M."/>
            <person name="Maselli V."/>
            <person name="Osanai M."/>
            <person name="Park Y."/>
            <person name="Robertson H.M."/>
            <person name="Tu Z."/>
            <person name="Wang J.J."/>
            <person name="Wang S."/>
            <person name="Richards S."/>
            <person name="Song H."/>
            <person name="Zhang L."/>
            <person name="Sodergren E."/>
            <person name="Werner D."/>
            <person name="Stanke M."/>
            <person name="Morgenstern B."/>
            <person name="Solovyev V."/>
            <person name="Kosarev P."/>
            <person name="Brown G."/>
            <person name="Chen H.C."/>
            <person name="Ermolaeva O."/>
            <person name="Hlavina W."/>
            <person name="Kapustin Y."/>
            <person name="Kiryutin B."/>
            <person name="Kitts P."/>
            <person name="Maglott D."/>
            <person name="Pruitt K."/>
            <person name="Sapojnikov V."/>
            <person name="Souvorov A."/>
            <person name="Mackey A.J."/>
            <person name="Waterhouse R.M."/>
            <person name="Wyder S."/>
            <person name="Zdobnov E.M."/>
            <person name="Zdobnov E.M."/>
            <person name="Wyder S."/>
            <person name="Kriventseva E.V."/>
            <person name="Kadowaki T."/>
            <person name="Bork P."/>
            <person name="Aranda M."/>
            <person name="Bao R."/>
            <person name="Beermann A."/>
            <person name="Berns N."/>
            <person name="Bolognesi R."/>
            <person name="Bonneton F."/>
            <person name="Bopp D."/>
            <person name="Brown S.J."/>
            <person name="Bucher G."/>
            <person name="Butts T."/>
            <person name="Chaumot A."/>
            <person name="Denell R.E."/>
            <person name="Ferrier D.E."/>
            <person name="Friedrich M."/>
            <person name="Gordon C.M."/>
            <person name="Jindra M."/>
            <person name="Klingler M."/>
            <person name="Lan Q."/>
            <person name="Lattorff H.M."/>
            <person name="Laudet V."/>
            <person name="von Levetsow C."/>
            <person name="Liu Z."/>
            <person name="Lutz R."/>
            <person name="Lynch J.A."/>
            <person name="da Fonseca R.N."/>
            <person name="Posnien N."/>
            <person name="Reuter R."/>
            <person name="Roth S."/>
            <person name="Savard J."/>
            <person name="Schinko J.B."/>
            <person name="Schmitt C."/>
            <person name="Schoppmeier M."/>
            <person name="Schroder R."/>
            <person name="Shippy T.D."/>
            <person name="Simonnet F."/>
            <person name="Marques-Souza H."/>
            <person name="Tautz D."/>
            <person name="Tomoyasu Y."/>
            <person name="Trauner J."/>
            <person name="Van der Zee M."/>
            <person name="Vervoort M."/>
            <person name="Wittkopp N."/>
            <person name="Wimmer E.A."/>
            <person name="Yang X."/>
            <person name="Jones A.K."/>
            <person name="Sattelle D.B."/>
            <person name="Ebert P.R."/>
            <person name="Nelson D."/>
            <person name="Scott J.G."/>
            <person name="Beeman R.W."/>
            <person name="Muthukrishnan S."/>
            <person name="Kramer K.J."/>
            <person name="Arakane Y."/>
            <person name="Beeman R.W."/>
            <person name="Zhu Q."/>
            <person name="Hogenkamp D."/>
            <person name="Dixit R."/>
            <person name="Oppert B."/>
            <person name="Jiang H."/>
            <person name="Zou Z."/>
            <person name="Marshall J."/>
            <person name="Elpidina E."/>
            <person name="Vinokurov K."/>
            <person name="Oppert C."/>
            <person name="Zou Z."/>
            <person name="Evans J."/>
            <person name="Lu Z."/>
            <person name="Zhao P."/>
            <person name="Sumathipala N."/>
            <person name="Altincicek B."/>
            <person name="Vilcinskas A."/>
            <person name="Williams M."/>
            <person name="Hultmark D."/>
            <person name="Hetru C."/>
            <person name="Jiang H."/>
            <person name="Grimmelikhuijzen C.J."/>
            <person name="Hauser F."/>
            <person name="Cazzamali G."/>
            <person name="Williamson M."/>
            <person name="Park Y."/>
            <person name="Li B."/>
            <person name="Tanaka Y."/>
            <person name="Predel R."/>
            <person name="Neupert S."/>
            <person name="Schachtner J."/>
            <person name="Verleyen P."/>
            <person name="Raible F."/>
            <person name="Bork P."/>
            <person name="Friedrich M."/>
            <person name="Walden K.K."/>
            <person name="Robertson H.M."/>
            <person name="Angeli S."/>
            <person name="Foret S."/>
            <person name="Bucher G."/>
            <person name="Schuetz S."/>
            <person name="Maleszka R."/>
            <person name="Wimmer E.A."/>
            <person name="Beeman R.W."/>
            <person name="Lorenzen M."/>
            <person name="Tomoyasu Y."/>
            <person name="Miller S.C."/>
            <person name="Grossmann D."/>
            <person name="Bucher G."/>
        </authorList>
    </citation>
    <scope>NUCLEOTIDE SEQUENCE [LARGE SCALE GENOMIC DNA]</scope>
    <source>
        <strain evidence="17 18">Georgia GA2</strain>
    </source>
</reference>
<keyword evidence="4" id="KW-0963">Cytoplasm</keyword>
<feature type="region of interest" description="Disordered" evidence="14">
    <location>
        <begin position="325"/>
        <end position="428"/>
    </location>
</feature>
<feature type="domain" description="C2H2-type" evidence="16">
    <location>
        <begin position="659"/>
        <end position="688"/>
    </location>
</feature>
<proteinExistence type="inferred from homology"/>
<dbReference type="AlphaFoldDB" id="D6WB00"/>
<feature type="compositionally biased region" description="Low complexity" evidence="14">
    <location>
        <begin position="486"/>
        <end position="503"/>
    </location>
</feature>
<evidence type="ECO:0000256" key="5">
    <source>
        <dbReference type="ARBA" id="ARBA00022723"/>
    </source>
</evidence>
<organism evidence="17 18">
    <name type="scientific">Tribolium castaneum</name>
    <name type="common">Red flour beetle</name>
    <dbReference type="NCBI Taxonomy" id="7070"/>
    <lineage>
        <taxon>Eukaryota</taxon>
        <taxon>Metazoa</taxon>
        <taxon>Ecdysozoa</taxon>
        <taxon>Arthropoda</taxon>
        <taxon>Hexapoda</taxon>
        <taxon>Insecta</taxon>
        <taxon>Pterygota</taxon>
        <taxon>Neoptera</taxon>
        <taxon>Endopterygota</taxon>
        <taxon>Coleoptera</taxon>
        <taxon>Polyphaga</taxon>
        <taxon>Cucujiformia</taxon>
        <taxon>Tenebrionidae</taxon>
        <taxon>Tenebrionidae incertae sedis</taxon>
        <taxon>Tribolium</taxon>
    </lineage>
</organism>
<dbReference type="SMART" id="SM00355">
    <property type="entry name" value="ZnF_C2H2"/>
    <property type="match status" value="3"/>
</dbReference>
<evidence type="ECO:0000256" key="12">
    <source>
        <dbReference type="ARBA" id="ARBA00023242"/>
    </source>
</evidence>